<evidence type="ECO:0000313" key="4">
    <source>
        <dbReference type="Proteomes" id="UP000037029"/>
    </source>
</evidence>
<dbReference type="InterPro" id="IPR052026">
    <property type="entry name" value="ExeA_AAA_ATPase_DNA-bind"/>
</dbReference>
<dbReference type="GO" id="GO:0016887">
    <property type="term" value="F:ATP hydrolysis activity"/>
    <property type="evidence" value="ECO:0007669"/>
    <property type="project" value="InterPro"/>
</dbReference>
<dbReference type="EMBL" id="CP020927">
    <property type="protein sequence ID" value="ATP22084.1"/>
    <property type="molecule type" value="Genomic_DNA"/>
</dbReference>
<feature type="domain" description="AAA+ ATPase" evidence="1">
    <location>
        <begin position="39"/>
        <end position="191"/>
    </location>
</feature>
<dbReference type="EMBL" id="CP020927">
    <property type="protein sequence ID" value="ATP21981.1"/>
    <property type="molecule type" value="Genomic_DNA"/>
</dbReference>
<dbReference type="PANTHER" id="PTHR35894:SF1">
    <property type="entry name" value="PHOSPHORIBULOKINASE _ URIDINE KINASE FAMILY"/>
    <property type="match status" value="1"/>
</dbReference>
<dbReference type="SUPFAM" id="SSF52540">
    <property type="entry name" value="P-loop containing nucleoside triphosphate hydrolases"/>
    <property type="match status" value="1"/>
</dbReference>
<geneLocation type="plasmid" evidence="3">
    <name>pSES189</name>
</geneLocation>
<dbReference type="RefSeq" id="WP_008830441.1">
    <property type="nucleotide sequence ID" value="NZ_CP020927.1"/>
</dbReference>
<evidence type="ECO:0000259" key="1">
    <source>
        <dbReference type="SMART" id="SM00382"/>
    </source>
</evidence>
<dbReference type="PANTHER" id="PTHR35894">
    <property type="entry name" value="GENERAL SECRETION PATHWAY PROTEIN A-RELATED"/>
    <property type="match status" value="1"/>
</dbReference>
<sequence>MQTEVMRYYGLARPPVDLGFFETEHHAQLTHDLKTAITGGRLIALTATIGSGKTVLTRRLREELEREGRVIVSRALSLEKAKISVPLLVAALFYDLSSEKTVSIPSQSERRERDLQELFRKAKRPVALFVDDAHDLHPKTLTALKRLVELVTEGGGQLAVILVGHPKLRNDLKRPLMEEIGDRTTVFEFGGLRDRQRDYIDWALRTALSPGIEPDAVLTEDAAILLAAKLKTPLQIGRHLVRAFEAGFEASVKPIDAATVEGVLSRQIDDLEPQLTRHGYDTKSLADQFDAKPAEIRQLLRGGLDPARARELTDDMRAAGLPL</sequence>
<dbReference type="SMART" id="SM00382">
    <property type="entry name" value="AAA"/>
    <property type="match status" value="1"/>
</dbReference>
<gene>
    <name evidence="2" type="ORF">BV87_26380</name>
    <name evidence="3" type="ORF">BV87_26960</name>
</gene>
<accession>A0A0J9CTX3</accession>
<dbReference type="Proteomes" id="UP000037029">
    <property type="component" value="Plasmid pses189"/>
</dbReference>
<name>A0A0J9CTX3_SPHYA</name>
<geneLocation type="plasmid" evidence="4">
    <name>pses189</name>
</geneLocation>
<reference evidence="3 4" key="1">
    <citation type="submission" date="2017-04" db="EMBL/GenBank/DDBJ databases">
        <title>Characterization, genome and methylation analysis of a phthalic acid esters degrading strain Sphingobium yanoikuyae SHJ.</title>
        <authorList>
            <person name="Feng L."/>
        </authorList>
    </citation>
    <scope>NUCLEOTIDE SEQUENCE [LARGE SCALE GENOMIC DNA]</scope>
    <source>
        <strain evidence="3 4">SHJ</strain>
        <plasmid evidence="4">Plasmid pses189</plasmid>
        <plasmid evidence="3">pSES189</plasmid>
    </source>
</reference>
<proteinExistence type="predicted"/>
<protein>
    <submittedName>
        <fullName evidence="3">AAA family ATPase</fullName>
    </submittedName>
</protein>
<dbReference type="InterPro" id="IPR027417">
    <property type="entry name" value="P-loop_NTPase"/>
</dbReference>
<dbReference type="InterPro" id="IPR049945">
    <property type="entry name" value="AAA_22"/>
</dbReference>
<dbReference type="InterPro" id="IPR003593">
    <property type="entry name" value="AAA+_ATPase"/>
</dbReference>
<keyword evidence="3" id="KW-0614">Plasmid</keyword>
<evidence type="ECO:0000313" key="3">
    <source>
        <dbReference type="EMBL" id="ATP22084.1"/>
    </source>
</evidence>
<dbReference type="AlphaFoldDB" id="A0A0J9CTX3"/>
<dbReference type="Gene3D" id="3.40.50.300">
    <property type="entry name" value="P-loop containing nucleotide triphosphate hydrolases"/>
    <property type="match status" value="1"/>
</dbReference>
<dbReference type="Pfam" id="PF13401">
    <property type="entry name" value="AAA_22"/>
    <property type="match status" value="1"/>
</dbReference>
<evidence type="ECO:0000313" key="2">
    <source>
        <dbReference type="EMBL" id="ATP21981.1"/>
    </source>
</evidence>
<organism evidence="3 4">
    <name type="scientific">Sphingobium yanoikuyae</name>
    <name type="common">Sphingomonas yanoikuyae</name>
    <dbReference type="NCBI Taxonomy" id="13690"/>
    <lineage>
        <taxon>Bacteria</taxon>
        <taxon>Pseudomonadati</taxon>
        <taxon>Pseudomonadota</taxon>
        <taxon>Alphaproteobacteria</taxon>
        <taxon>Sphingomonadales</taxon>
        <taxon>Sphingomonadaceae</taxon>
        <taxon>Sphingobium</taxon>
    </lineage>
</organism>